<evidence type="ECO:0000256" key="6">
    <source>
        <dbReference type="ARBA" id="ARBA00022989"/>
    </source>
</evidence>
<reference evidence="11" key="1">
    <citation type="submission" date="2019-08" db="EMBL/GenBank/DDBJ databases">
        <title>The genome of the North American firefly Photinus pyralis.</title>
        <authorList>
            <consortium name="Photinus pyralis genome working group"/>
            <person name="Fallon T.R."/>
            <person name="Sander Lower S.E."/>
            <person name="Weng J.-K."/>
        </authorList>
    </citation>
    <scope>NUCLEOTIDE SEQUENCE</scope>
    <source>
        <strain evidence="11">TRF0915ILg1</strain>
        <tissue evidence="11">Whole body</tissue>
    </source>
</reference>
<keyword evidence="3" id="KW-0716">Sensory transduction</keyword>
<evidence type="ECO:0000256" key="4">
    <source>
        <dbReference type="ARBA" id="ARBA00022692"/>
    </source>
</evidence>
<keyword evidence="9" id="KW-0807">Transducer</keyword>
<protein>
    <recommendedName>
        <fullName evidence="13">Odorant receptor</fullName>
    </recommendedName>
</protein>
<dbReference type="Proteomes" id="UP000801492">
    <property type="component" value="Unassembled WGS sequence"/>
</dbReference>
<evidence type="ECO:0000256" key="3">
    <source>
        <dbReference type="ARBA" id="ARBA00022606"/>
    </source>
</evidence>
<proteinExistence type="predicted"/>
<evidence type="ECO:0000256" key="7">
    <source>
        <dbReference type="ARBA" id="ARBA00023136"/>
    </source>
</evidence>
<keyword evidence="8" id="KW-0675">Receptor</keyword>
<dbReference type="GO" id="GO:0004984">
    <property type="term" value="F:olfactory receptor activity"/>
    <property type="evidence" value="ECO:0007669"/>
    <property type="project" value="InterPro"/>
</dbReference>
<dbReference type="OrthoDB" id="6597368at2759"/>
<keyword evidence="7 10" id="KW-0472">Membrane</keyword>
<gene>
    <name evidence="11" type="ORF">ILUMI_01491</name>
</gene>
<feature type="transmembrane region" description="Helical" evidence="10">
    <location>
        <begin position="143"/>
        <end position="160"/>
    </location>
</feature>
<comment type="caution">
    <text evidence="11">The sequence shown here is derived from an EMBL/GenBank/DDBJ whole genome shotgun (WGS) entry which is preliminary data.</text>
</comment>
<keyword evidence="4 10" id="KW-0812">Transmembrane</keyword>
<evidence type="ECO:0000256" key="10">
    <source>
        <dbReference type="SAM" id="Phobius"/>
    </source>
</evidence>
<evidence type="ECO:0000256" key="1">
    <source>
        <dbReference type="ARBA" id="ARBA00004651"/>
    </source>
</evidence>
<evidence type="ECO:0000313" key="11">
    <source>
        <dbReference type="EMBL" id="KAF2904685.1"/>
    </source>
</evidence>
<feature type="transmembrane region" description="Helical" evidence="10">
    <location>
        <begin position="216"/>
        <end position="241"/>
    </location>
</feature>
<name>A0A8K0DEB5_IGNLU</name>
<evidence type="ECO:0008006" key="13">
    <source>
        <dbReference type="Google" id="ProtNLM"/>
    </source>
</evidence>
<evidence type="ECO:0000256" key="5">
    <source>
        <dbReference type="ARBA" id="ARBA00022725"/>
    </source>
</evidence>
<keyword evidence="6 10" id="KW-1133">Transmembrane helix</keyword>
<feature type="transmembrane region" description="Helical" evidence="10">
    <location>
        <begin position="45"/>
        <end position="64"/>
    </location>
</feature>
<dbReference type="AlphaFoldDB" id="A0A8K0DEB5"/>
<accession>A0A8K0DEB5</accession>
<dbReference type="InterPro" id="IPR004117">
    <property type="entry name" value="7tm6_olfct_rcpt"/>
</dbReference>
<dbReference type="GO" id="GO:0007165">
    <property type="term" value="P:signal transduction"/>
    <property type="evidence" value="ECO:0007669"/>
    <property type="project" value="UniProtKB-KW"/>
</dbReference>
<sequence length="293" mass="34413">MTTKVTQVKPLRNSEYEKDHFILNRWILRGAGLWAPETKSKIIKIGFNCYAVIVFLFVNLFFTPTEFVSIKDTYKNLNALIKNLSFALTHLLGAIKVLFWYYRNKELRRIMNILESEELHYESKDDFQPAEIFRKAKRTGMKYTFTFYMMAHVTVSSSYIPPIVTTFTNPNYIENEQGNLTFYQPLPYFSWIPFSIDTPKSYLYALAYQMGPMYSYAYSIVGMDTLFMNILNLTGAHMSVLKGAFRSIRGRCVEKMEKMKLLSKDEKSNKDLLDNMMRNEYKRSVKHIQTIFA</sequence>
<dbReference type="EMBL" id="VTPC01000709">
    <property type="protein sequence ID" value="KAF2904685.1"/>
    <property type="molecule type" value="Genomic_DNA"/>
</dbReference>
<feature type="transmembrane region" description="Helical" evidence="10">
    <location>
        <begin position="84"/>
        <end position="102"/>
    </location>
</feature>
<dbReference type="GO" id="GO:0005886">
    <property type="term" value="C:plasma membrane"/>
    <property type="evidence" value="ECO:0007669"/>
    <property type="project" value="UniProtKB-SubCell"/>
</dbReference>
<dbReference type="PANTHER" id="PTHR21137">
    <property type="entry name" value="ODORANT RECEPTOR"/>
    <property type="match status" value="1"/>
</dbReference>
<evidence type="ECO:0000256" key="9">
    <source>
        <dbReference type="ARBA" id="ARBA00023224"/>
    </source>
</evidence>
<dbReference type="PANTHER" id="PTHR21137:SF35">
    <property type="entry name" value="ODORANT RECEPTOR 19A-RELATED"/>
    <property type="match status" value="1"/>
</dbReference>
<keyword evidence="12" id="KW-1185">Reference proteome</keyword>
<comment type="subcellular location">
    <subcellularLocation>
        <location evidence="1">Cell membrane</location>
        <topology evidence="1">Multi-pass membrane protein</topology>
    </subcellularLocation>
</comment>
<evidence type="ECO:0000256" key="2">
    <source>
        <dbReference type="ARBA" id="ARBA00022475"/>
    </source>
</evidence>
<dbReference type="Pfam" id="PF02949">
    <property type="entry name" value="7tm_6"/>
    <property type="match status" value="1"/>
</dbReference>
<dbReference type="GO" id="GO:0005549">
    <property type="term" value="F:odorant binding"/>
    <property type="evidence" value="ECO:0007669"/>
    <property type="project" value="InterPro"/>
</dbReference>
<keyword evidence="2" id="KW-1003">Cell membrane</keyword>
<evidence type="ECO:0000313" key="12">
    <source>
        <dbReference type="Proteomes" id="UP000801492"/>
    </source>
</evidence>
<organism evidence="11 12">
    <name type="scientific">Ignelater luminosus</name>
    <name type="common">Cucubano</name>
    <name type="synonym">Pyrophorus luminosus</name>
    <dbReference type="NCBI Taxonomy" id="2038154"/>
    <lineage>
        <taxon>Eukaryota</taxon>
        <taxon>Metazoa</taxon>
        <taxon>Ecdysozoa</taxon>
        <taxon>Arthropoda</taxon>
        <taxon>Hexapoda</taxon>
        <taxon>Insecta</taxon>
        <taxon>Pterygota</taxon>
        <taxon>Neoptera</taxon>
        <taxon>Endopterygota</taxon>
        <taxon>Coleoptera</taxon>
        <taxon>Polyphaga</taxon>
        <taxon>Elateriformia</taxon>
        <taxon>Elateroidea</taxon>
        <taxon>Elateridae</taxon>
        <taxon>Agrypninae</taxon>
        <taxon>Pyrophorini</taxon>
        <taxon>Ignelater</taxon>
    </lineage>
</organism>
<keyword evidence="5" id="KW-0552">Olfaction</keyword>
<evidence type="ECO:0000256" key="8">
    <source>
        <dbReference type="ARBA" id="ARBA00023170"/>
    </source>
</evidence>